<proteinExistence type="predicted"/>
<organism evidence="1">
    <name type="scientific">Sinorhizobium medicae</name>
    <dbReference type="NCBI Taxonomy" id="110321"/>
    <lineage>
        <taxon>Bacteria</taxon>
        <taxon>Pseudomonadati</taxon>
        <taxon>Pseudomonadota</taxon>
        <taxon>Alphaproteobacteria</taxon>
        <taxon>Hyphomicrobiales</taxon>
        <taxon>Rhizobiaceae</taxon>
        <taxon>Sinorhizobium/Ensifer group</taxon>
        <taxon>Sinorhizobium</taxon>
    </lineage>
</organism>
<accession>A0A508X4Y2</accession>
<reference evidence="1" key="1">
    <citation type="submission" date="2019-06" db="EMBL/GenBank/DDBJ databases">
        <authorList>
            <person name="Le Quere A."/>
            <person name="Colella S."/>
        </authorList>
    </citation>
    <scope>NUCLEOTIDE SEQUENCE</scope>
    <source>
        <strain evidence="1">EmedicaeMD41</strain>
    </source>
</reference>
<dbReference type="EMBL" id="CABFNB010000134">
    <property type="protein sequence ID" value="VTZ64676.1"/>
    <property type="molecule type" value="Genomic_DNA"/>
</dbReference>
<gene>
    <name evidence="1" type="ORF">EMEDMD4_650031</name>
</gene>
<sequence>MVPEAGKSMFTHPHFSVLSARDFSMLPRLGFQVRLSPSIKVMYYKSKPAC</sequence>
<name>A0A508X4Y2_9HYPH</name>
<protein>
    <submittedName>
        <fullName evidence="1">Uncharacterized protein</fullName>
    </submittedName>
</protein>
<dbReference type="Proteomes" id="UP000507954">
    <property type="component" value="Unassembled WGS sequence"/>
</dbReference>
<dbReference type="AlphaFoldDB" id="A0A508X4Y2"/>
<evidence type="ECO:0000313" key="1">
    <source>
        <dbReference type="EMBL" id="VTZ64676.1"/>
    </source>
</evidence>